<dbReference type="EMBL" id="AVOT02023895">
    <property type="protein sequence ID" value="MBW0514239.1"/>
    <property type="molecule type" value="Genomic_DNA"/>
</dbReference>
<sequence length="182" mass="21510">MEQDITHSDPFRLMRTGNPTRLPSGFTPLRHKQISDQESPYFPIQDRMQERKRIIGQEQDFFQPKAARVRSYDPEIVGPIKKGTKKQLSHPWQFTSLGPHMAYQATVLLWPIGHIHHQSPIWPRHHLMDQLWSFLFWDLHGPSPQSRSHSGNLCPIGYFWHFPKNQGKWPKWLFLAIWACKV</sequence>
<evidence type="ECO:0000256" key="1">
    <source>
        <dbReference type="SAM" id="MobiDB-lite"/>
    </source>
</evidence>
<feature type="region of interest" description="Disordered" evidence="1">
    <location>
        <begin position="1"/>
        <end position="28"/>
    </location>
</feature>
<gene>
    <name evidence="2" type="ORF">O181_053954</name>
</gene>
<keyword evidence="3" id="KW-1185">Reference proteome</keyword>
<accession>A0A9Q3HT59</accession>
<name>A0A9Q3HT59_9BASI</name>
<dbReference type="Proteomes" id="UP000765509">
    <property type="component" value="Unassembled WGS sequence"/>
</dbReference>
<proteinExistence type="predicted"/>
<dbReference type="AlphaFoldDB" id="A0A9Q3HT59"/>
<comment type="caution">
    <text evidence="2">The sequence shown here is derived from an EMBL/GenBank/DDBJ whole genome shotgun (WGS) entry which is preliminary data.</text>
</comment>
<organism evidence="2 3">
    <name type="scientific">Austropuccinia psidii MF-1</name>
    <dbReference type="NCBI Taxonomy" id="1389203"/>
    <lineage>
        <taxon>Eukaryota</taxon>
        <taxon>Fungi</taxon>
        <taxon>Dikarya</taxon>
        <taxon>Basidiomycota</taxon>
        <taxon>Pucciniomycotina</taxon>
        <taxon>Pucciniomycetes</taxon>
        <taxon>Pucciniales</taxon>
        <taxon>Sphaerophragmiaceae</taxon>
        <taxon>Austropuccinia</taxon>
    </lineage>
</organism>
<feature type="compositionally biased region" description="Basic and acidic residues" evidence="1">
    <location>
        <begin position="1"/>
        <end position="12"/>
    </location>
</feature>
<evidence type="ECO:0000313" key="3">
    <source>
        <dbReference type="Proteomes" id="UP000765509"/>
    </source>
</evidence>
<evidence type="ECO:0000313" key="2">
    <source>
        <dbReference type="EMBL" id="MBW0514239.1"/>
    </source>
</evidence>
<protein>
    <submittedName>
        <fullName evidence="2">Uncharacterized protein</fullName>
    </submittedName>
</protein>
<reference evidence="2" key="1">
    <citation type="submission" date="2021-03" db="EMBL/GenBank/DDBJ databases">
        <title>Draft genome sequence of rust myrtle Austropuccinia psidii MF-1, a brazilian biotype.</title>
        <authorList>
            <person name="Quecine M.C."/>
            <person name="Pachon D.M.R."/>
            <person name="Bonatelli M.L."/>
            <person name="Correr F.H."/>
            <person name="Franceschini L.M."/>
            <person name="Leite T.F."/>
            <person name="Margarido G.R.A."/>
            <person name="Almeida C.A."/>
            <person name="Ferrarezi J.A."/>
            <person name="Labate C.A."/>
        </authorList>
    </citation>
    <scope>NUCLEOTIDE SEQUENCE</scope>
    <source>
        <strain evidence="2">MF-1</strain>
    </source>
</reference>